<gene>
    <name evidence="1" type="ORF">BN77_p30040</name>
</gene>
<organism evidence="1 2">
    <name type="scientific">Rhizobium mesoamericanum STM3625</name>
    <dbReference type="NCBI Taxonomy" id="1211777"/>
    <lineage>
        <taxon>Bacteria</taxon>
        <taxon>Pseudomonadati</taxon>
        <taxon>Pseudomonadota</taxon>
        <taxon>Alphaproteobacteria</taxon>
        <taxon>Hyphomicrobiales</taxon>
        <taxon>Rhizobiaceae</taxon>
        <taxon>Rhizobium/Agrobacterium group</taxon>
        <taxon>Rhizobium</taxon>
    </lineage>
</organism>
<evidence type="ECO:0000313" key="1">
    <source>
        <dbReference type="EMBL" id="CCM79616.1"/>
    </source>
</evidence>
<accession>K0PSC2</accession>
<proteinExistence type="predicted"/>
<name>K0PSC2_9HYPH</name>
<sequence>MKSFFPTRSLRQHRKSERRGGLYPLLQTNDFIRLKLKELSPVENDVNHRELYRLRG</sequence>
<dbReference type="Proteomes" id="UP000009319">
    <property type="component" value="Unassembled WGS sequence"/>
</dbReference>
<comment type="caution">
    <text evidence="1">The sequence shown here is derived from an EMBL/GenBank/DDBJ whole genome shotgun (WGS) entry which is preliminary data.</text>
</comment>
<evidence type="ECO:0000313" key="2">
    <source>
        <dbReference type="Proteomes" id="UP000009319"/>
    </source>
</evidence>
<dbReference type="EMBL" id="CANI01000051">
    <property type="protein sequence ID" value="CCM79616.1"/>
    <property type="molecule type" value="Genomic_DNA"/>
</dbReference>
<dbReference type="AlphaFoldDB" id="K0PSC2"/>
<dbReference type="HOGENOM" id="CLU_3011221_0_0_5"/>
<protein>
    <submittedName>
        <fullName evidence="1">Uncharacterized protein</fullName>
    </submittedName>
</protein>
<reference evidence="1 2" key="1">
    <citation type="journal article" date="2013" name="Genome Announc.">
        <title>Draft Genome Sequence of Rhizobium mesoamericanum STM3625, a Nitrogen-Fixing Symbiont of Mimosa pudica Isolated in French Guiana (South America).</title>
        <authorList>
            <person name="Moulin L."/>
            <person name="Mornico D."/>
            <person name="Melkonian R."/>
            <person name="Klonowska A."/>
        </authorList>
    </citation>
    <scope>NUCLEOTIDE SEQUENCE [LARGE SCALE GENOMIC DNA]</scope>
    <source>
        <strain evidence="1 2">STM3625</strain>
    </source>
</reference>
<keyword evidence="2" id="KW-1185">Reference proteome</keyword>